<keyword evidence="2" id="KW-0812">Transmembrane</keyword>
<evidence type="ECO:0000313" key="3">
    <source>
        <dbReference type="EMBL" id="SLN14747.1"/>
    </source>
</evidence>
<dbReference type="AlphaFoldDB" id="A0A1Y5RF30"/>
<feature type="transmembrane region" description="Helical" evidence="2">
    <location>
        <begin position="14"/>
        <end position="34"/>
    </location>
</feature>
<feature type="transmembrane region" description="Helical" evidence="2">
    <location>
        <begin position="96"/>
        <end position="115"/>
    </location>
</feature>
<keyword evidence="2" id="KW-0472">Membrane</keyword>
<dbReference type="Proteomes" id="UP000193623">
    <property type="component" value="Unassembled WGS sequence"/>
</dbReference>
<dbReference type="RefSeq" id="WP_085862782.1">
    <property type="nucleotide sequence ID" value="NZ_FWFT01000001.1"/>
</dbReference>
<evidence type="ECO:0000313" key="4">
    <source>
        <dbReference type="Proteomes" id="UP000193623"/>
    </source>
</evidence>
<evidence type="ECO:0000256" key="2">
    <source>
        <dbReference type="SAM" id="Phobius"/>
    </source>
</evidence>
<feature type="transmembrane region" description="Helical" evidence="2">
    <location>
        <begin position="70"/>
        <end position="89"/>
    </location>
</feature>
<sequence length="255" mass="26322">MIDAFLNGLWADRFLVAGVLAGLLGLMAFAPYIRDILSGQTQPDRACWLIWAVLASISGASNLYEGASTSMVFVGVQVLGTLAVFGLSVRYGSGHLLGRSNIAILTVAGIGLIVWAVMETAAVALAISIAVSALGGAATAYKAYHAPHSETVSAWMILLVSSVLGVASVGTMDLLLLAYPVYLALLYAGILMAQMCGQAAQNVAQAEAAHADRRLTVPPVTRAGQPRLGRRHAPTSEAHGAHMNPDGVAGTSVAA</sequence>
<proteinExistence type="predicted"/>
<keyword evidence="2" id="KW-1133">Transmembrane helix</keyword>
<protein>
    <submittedName>
        <fullName evidence="3">Uncharacterized protein</fullName>
    </submittedName>
</protein>
<accession>A0A1Y5RF30</accession>
<feature type="transmembrane region" description="Helical" evidence="2">
    <location>
        <begin position="152"/>
        <end position="170"/>
    </location>
</feature>
<feature type="transmembrane region" description="Helical" evidence="2">
    <location>
        <begin position="176"/>
        <end position="193"/>
    </location>
</feature>
<evidence type="ECO:0000256" key="1">
    <source>
        <dbReference type="SAM" id="MobiDB-lite"/>
    </source>
</evidence>
<feature type="region of interest" description="Disordered" evidence="1">
    <location>
        <begin position="215"/>
        <end position="255"/>
    </location>
</feature>
<name>A0A1Y5RF30_9RHOB</name>
<keyword evidence="4" id="KW-1185">Reference proteome</keyword>
<reference evidence="3 4" key="1">
    <citation type="submission" date="2017-03" db="EMBL/GenBank/DDBJ databases">
        <authorList>
            <person name="Afonso C.L."/>
            <person name="Miller P.J."/>
            <person name="Scott M.A."/>
            <person name="Spackman E."/>
            <person name="Goraichik I."/>
            <person name="Dimitrov K.M."/>
            <person name="Suarez D.L."/>
            <person name="Swayne D.E."/>
        </authorList>
    </citation>
    <scope>NUCLEOTIDE SEQUENCE [LARGE SCALE GENOMIC DNA]</scope>
    <source>
        <strain evidence="3 4">CECT 8397</strain>
    </source>
</reference>
<gene>
    <name evidence="3" type="ORF">PSJ8397_00300</name>
</gene>
<organism evidence="3 4">
    <name type="scientific">Pseudooctadecabacter jejudonensis</name>
    <dbReference type="NCBI Taxonomy" id="1391910"/>
    <lineage>
        <taxon>Bacteria</taxon>
        <taxon>Pseudomonadati</taxon>
        <taxon>Pseudomonadota</taxon>
        <taxon>Alphaproteobacteria</taxon>
        <taxon>Rhodobacterales</taxon>
        <taxon>Paracoccaceae</taxon>
        <taxon>Pseudooctadecabacter</taxon>
    </lineage>
</organism>
<feature type="transmembrane region" description="Helical" evidence="2">
    <location>
        <begin position="46"/>
        <end position="64"/>
    </location>
</feature>
<feature type="transmembrane region" description="Helical" evidence="2">
    <location>
        <begin position="121"/>
        <end position="140"/>
    </location>
</feature>
<dbReference type="EMBL" id="FWFT01000001">
    <property type="protein sequence ID" value="SLN14747.1"/>
    <property type="molecule type" value="Genomic_DNA"/>
</dbReference>
<dbReference type="OrthoDB" id="2242787at2"/>